<dbReference type="PANTHER" id="PTHR11690">
    <property type="entry name" value="AMILORIDE-SENSITIVE SODIUM CHANNEL-RELATED"/>
    <property type="match status" value="1"/>
</dbReference>
<sequence>MGSINILRNHNVDIGECAQHFCHDFSCLEEQNNMNKSSSSSSSSSASSLKKWKRGNVIVSYLSCKSEENLPMDFCKNSSLHGLKYIGERRQHIVERMFWTIAFTIGLIVACIMISDVWRKYKSNSVIITFAPYETKIEELPFPALTICNMNKVLKSKATKIMNEAQGFSGQERKSAALENLYYLNHVCSTSKSFTKVFNYSAERGKIDGTTLSKANRNKESYDGGKEDLWKFFQAASPLCRDMILKCIWQKEVRNCSELFTPLETDNGKCCTFNMVPPSILHRFNMSGIREDPVVADKWEWDGEGLVKSRGKEAPQNYPDFPRRQKIPGQSFGLSILLNPGLEEYFCTTSDSHGFRMTAHLPIDVPHITDFGLAIKPQSEVFVNIRPEVTIADKETIGDFPAEQRECYFSGEMELGYYNFYTAKNCIDECLANLTYQECNCRRHYQPGEESKPLCGPKQFHCASNIKRKFVGTYKTRCKMCIPTCNEIAYHTETTYTPLQSEDILWTDNDRKLAEWSNKNVSIVHIFFGEDSTNAKLRKELYGLIDLIANFGGLMGLCLGFSGLSLVELIYFITLRAWCRIKRRRRESIEHHQLPVCHRRQEKKVGGGPVSVSTISKTLKRTETTTGLIDQADNDSYDGDDDNFEMASVTRASSAEEEGRGGCGGGSSARGGIMMITPKRMASWKRAKAINEILSSVTGGIVGRTSNRGEKEKEMAIKNGCCGHHHHHKEKGMASAATAACDGGGENKSYLLAPDVPILKSPITDVASVPESKNPFTMTL</sequence>
<comment type="similarity">
    <text evidence="2 12">Belongs to the amiloride-sensitive sodium channel (TC 1.A.6) family.</text>
</comment>
<reference evidence="15 16" key="1">
    <citation type="submission" date="2024-08" db="EMBL/GenBank/DDBJ databases">
        <authorList>
            <person name="Cucini C."/>
            <person name="Frati F."/>
        </authorList>
    </citation>
    <scope>NUCLEOTIDE SEQUENCE [LARGE SCALE GENOMIC DNA]</scope>
</reference>
<evidence type="ECO:0000256" key="5">
    <source>
        <dbReference type="ARBA" id="ARBA00022692"/>
    </source>
</evidence>
<dbReference type="PANTHER" id="PTHR11690:SF243">
    <property type="entry name" value="PICKPOCKET 12-RELATED"/>
    <property type="match status" value="1"/>
</dbReference>
<dbReference type="Gene3D" id="1.10.287.770">
    <property type="entry name" value="YojJ-like"/>
    <property type="match status" value="1"/>
</dbReference>
<evidence type="ECO:0000256" key="9">
    <source>
        <dbReference type="ARBA" id="ARBA00023136"/>
    </source>
</evidence>
<organism evidence="15 16">
    <name type="scientific">Orchesella dallaii</name>
    <dbReference type="NCBI Taxonomy" id="48710"/>
    <lineage>
        <taxon>Eukaryota</taxon>
        <taxon>Metazoa</taxon>
        <taxon>Ecdysozoa</taxon>
        <taxon>Arthropoda</taxon>
        <taxon>Hexapoda</taxon>
        <taxon>Collembola</taxon>
        <taxon>Entomobryomorpha</taxon>
        <taxon>Entomobryoidea</taxon>
        <taxon>Orchesellidae</taxon>
        <taxon>Orchesellinae</taxon>
        <taxon>Orchesella</taxon>
    </lineage>
</organism>
<evidence type="ECO:0000256" key="1">
    <source>
        <dbReference type="ARBA" id="ARBA00004141"/>
    </source>
</evidence>
<dbReference type="Pfam" id="PF00858">
    <property type="entry name" value="ASC"/>
    <property type="match status" value="1"/>
</dbReference>
<keyword evidence="4 12" id="KW-0894">Sodium channel</keyword>
<comment type="subcellular location">
    <subcellularLocation>
        <location evidence="1">Membrane</location>
        <topology evidence="1">Multi-pass membrane protein</topology>
    </subcellularLocation>
</comment>
<evidence type="ECO:0000256" key="2">
    <source>
        <dbReference type="ARBA" id="ARBA00007193"/>
    </source>
</evidence>
<keyword evidence="9 14" id="KW-0472">Membrane</keyword>
<accession>A0ABP1R0Y1</accession>
<keyword evidence="3 12" id="KW-0813">Transport</keyword>
<gene>
    <name evidence="15" type="ORF">ODALV1_LOCUS17537</name>
</gene>
<evidence type="ECO:0000256" key="12">
    <source>
        <dbReference type="RuleBase" id="RU000679"/>
    </source>
</evidence>
<keyword evidence="10 12" id="KW-0739">Sodium transport</keyword>
<proteinExistence type="inferred from homology"/>
<evidence type="ECO:0000256" key="6">
    <source>
        <dbReference type="ARBA" id="ARBA00022989"/>
    </source>
</evidence>
<keyword evidence="7" id="KW-0915">Sodium</keyword>
<evidence type="ECO:0008006" key="17">
    <source>
        <dbReference type="Google" id="ProtNLM"/>
    </source>
</evidence>
<evidence type="ECO:0000256" key="3">
    <source>
        <dbReference type="ARBA" id="ARBA00022448"/>
    </source>
</evidence>
<keyword evidence="16" id="KW-1185">Reference proteome</keyword>
<feature type="transmembrane region" description="Helical" evidence="14">
    <location>
        <begin position="98"/>
        <end position="118"/>
    </location>
</feature>
<evidence type="ECO:0000313" key="15">
    <source>
        <dbReference type="EMBL" id="CAL8117104.1"/>
    </source>
</evidence>
<evidence type="ECO:0000256" key="11">
    <source>
        <dbReference type="ARBA" id="ARBA00023303"/>
    </source>
</evidence>
<dbReference type="InterPro" id="IPR001873">
    <property type="entry name" value="ENaC"/>
</dbReference>
<evidence type="ECO:0000256" key="4">
    <source>
        <dbReference type="ARBA" id="ARBA00022461"/>
    </source>
</evidence>
<protein>
    <recommendedName>
        <fullName evidence="17">Pickpocket protein 28</fullName>
    </recommendedName>
</protein>
<keyword evidence="8 12" id="KW-0406">Ion transport</keyword>
<dbReference type="Proteomes" id="UP001642540">
    <property type="component" value="Unassembled WGS sequence"/>
</dbReference>
<comment type="caution">
    <text evidence="15">The sequence shown here is derived from an EMBL/GenBank/DDBJ whole genome shotgun (WGS) entry which is preliminary data.</text>
</comment>
<dbReference type="EMBL" id="CAXLJM020000053">
    <property type="protein sequence ID" value="CAL8117104.1"/>
    <property type="molecule type" value="Genomic_DNA"/>
</dbReference>
<feature type="transmembrane region" description="Helical" evidence="14">
    <location>
        <begin position="554"/>
        <end position="578"/>
    </location>
</feature>
<evidence type="ECO:0000256" key="7">
    <source>
        <dbReference type="ARBA" id="ARBA00023053"/>
    </source>
</evidence>
<name>A0ABP1R0Y1_9HEXA</name>
<evidence type="ECO:0000256" key="8">
    <source>
        <dbReference type="ARBA" id="ARBA00023065"/>
    </source>
</evidence>
<keyword evidence="6 14" id="KW-1133">Transmembrane helix</keyword>
<dbReference type="Gene3D" id="2.60.470.10">
    <property type="entry name" value="Acid-sensing ion channels like domains"/>
    <property type="match status" value="1"/>
</dbReference>
<keyword evidence="11 12" id="KW-0407">Ion channel</keyword>
<feature type="region of interest" description="Disordered" evidence="13">
    <location>
        <begin position="651"/>
        <end position="672"/>
    </location>
</feature>
<evidence type="ECO:0000256" key="13">
    <source>
        <dbReference type="SAM" id="MobiDB-lite"/>
    </source>
</evidence>
<dbReference type="PRINTS" id="PR01078">
    <property type="entry name" value="AMINACHANNEL"/>
</dbReference>
<evidence type="ECO:0000256" key="10">
    <source>
        <dbReference type="ARBA" id="ARBA00023201"/>
    </source>
</evidence>
<evidence type="ECO:0000313" key="16">
    <source>
        <dbReference type="Proteomes" id="UP001642540"/>
    </source>
</evidence>
<keyword evidence="5 12" id="KW-0812">Transmembrane</keyword>
<evidence type="ECO:0000256" key="14">
    <source>
        <dbReference type="SAM" id="Phobius"/>
    </source>
</evidence>